<dbReference type="CDD" id="cd00158">
    <property type="entry name" value="RHOD"/>
    <property type="match status" value="1"/>
</dbReference>
<proteinExistence type="predicted"/>
<dbReference type="PANTHER" id="PTHR43031:SF1">
    <property type="entry name" value="PYRIDINE NUCLEOTIDE-DISULPHIDE OXIDOREDUCTASE"/>
    <property type="match status" value="1"/>
</dbReference>
<organism evidence="2 3">
    <name type="scientific">Pegethrix bostrychoides GSE-TBD4-15B</name>
    <dbReference type="NCBI Taxonomy" id="2839662"/>
    <lineage>
        <taxon>Bacteria</taxon>
        <taxon>Bacillati</taxon>
        <taxon>Cyanobacteriota</taxon>
        <taxon>Cyanophyceae</taxon>
        <taxon>Oculatellales</taxon>
        <taxon>Oculatellaceae</taxon>
        <taxon>Pegethrix</taxon>
    </lineage>
</organism>
<sequence>MLFGIIPSAPLGAVSRVYHLKSRLDWGEPALTIIDVRERSEFQFSHILGAINMPTPEMVERVRAALELDRDIYLYSHTDEDTAAAAAQLRQAGFRNVSEIQGGLPAWKAMGYPVERGFVQVA</sequence>
<dbReference type="Gene3D" id="3.40.250.10">
    <property type="entry name" value="Rhodanese-like domain"/>
    <property type="match status" value="1"/>
</dbReference>
<evidence type="ECO:0000259" key="1">
    <source>
        <dbReference type="PROSITE" id="PS50206"/>
    </source>
</evidence>
<dbReference type="Proteomes" id="UP000707356">
    <property type="component" value="Unassembled WGS sequence"/>
</dbReference>
<dbReference type="PROSITE" id="PS50206">
    <property type="entry name" value="RHODANESE_3"/>
    <property type="match status" value="1"/>
</dbReference>
<dbReference type="Pfam" id="PF00581">
    <property type="entry name" value="Rhodanese"/>
    <property type="match status" value="1"/>
</dbReference>
<dbReference type="SUPFAM" id="SSF52821">
    <property type="entry name" value="Rhodanese/Cell cycle control phosphatase"/>
    <property type="match status" value="1"/>
</dbReference>
<feature type="domain" description="Rhodanese" evidence="1">
    <location>
        <begin position="27"/>
        <end position="116"/>
    </location>
</feature>
<evidence type="ECO:0000313" key="3">
    <source>
        <dbReference type="Proteomes" id="UP000707356"/>
    </source>
</evidence>
<dbReference type="AlphaFoldDB" id="A0A951P9L8"/>
<comment type="caution">
    <text evidence="2">The sequence shown here is derived from an EMBL/GenBank/DDBJ whole genome shotgun (WGS) entry which is preliminary data.</text>
</comment>
<dbReference type="EMBL" id="JAHHHV010000046">
    <property type="protein sequence ID" value="MBW4465502.1"/>
    <property type="molecule type" value="Genomic_DNA"/>
</dbReference>
<dbReference type="InterPro" id="IPR050229">
    <property type="entry name" value="GlpE_sulfurtransferase"/>
</dbReference>
<gene>
    <name evidence="2" type="ORF">KME07_08685</name>
</gene>
<dbReference type="PANTHER" id="PTHR43031">
    <property type="entry name" value="FAD-DEPENDENT OXIDOREDUCTASE"/>
    <property type="match status" value="1"/>
</dbReference>
<reference evidence="2" key="2">
    <citation type="journal article" date="2022" name="Microbiol. Resour. Announc.">
        <title>Metagenome Sequencing to Explore Phylogenomics of Terrestrial Cyanobacteria.</title>
        <authorList>
            <person name="Ward R.D."/>
            <person name="Stajich J.E."/>
            <person name="Johansen J.R."/>
            <person name="Huntemann M."/>
            <person name="Clum A."/>
            <person name="Foster B."/>
            <person name="Foster B."/>
            <person name="Roux S."/>
            <person name="Palaniappan K."/>
            <person name="Varghese N."/>
            <person name="Mukherjee S."/>
            <person name="Reddy T.B.K."/>
            <person name="Daum C."/>
            <person name="Copeland A."/>
            <person name="Chen I.A."/>
            <person name="Ivanova N.N."/>
            <person name="Kyrpides N.C."/>
            <person name="Shapiro N."/>
            <person name="Eloe-Fadrosh E.A."/>
            <person name="Pietrasiak N."/>
        </authorList>
    </citation>
    <scope>NUCLEOTIDE SEQUENCE</scope>
    <source>
        <strain evidence="2">GSE-TBD4-15B</strain>
    </source>
</reference>
<reference evidence="2" key="1">
    <citation type="submission" date="2021-05" db="EMBL/GenBank/DDBJ databases">
        <authorList>
            <person name="Pietrasiak N."/>
            <person name="Ward R."/>
            <person name="Stajich J.E."/>
            <person name="Kurbessoian T."/>
        </authorList>
    </citation>
    <scope>NUCLEOTIDE SEQUENCE</scope>
    <source>
        <strain evidence="2">GSE-TBD4-15B</strain>
    </source>
</reference>
<dbReference type="InterPro" id="IPR001763">
    <property type="entry name" value="Rhodanese-like_dom"/>
</dbReference>
<dbReference type="SMART" id="SM00450">
    <property type="entry name" value="RHOD"/>
    <property type="match status" value="1"/>
</dbReference>
<dbReference type="InterPro" id="IPR036873">
    <property type="entry name" value="Rhodanese-like_dom_sf"/>
</dbReference>
<name>A0A951P9L8_9CYAN</name>
<accession>A0A951P9L8</accession>
<protein>
    <submittedName>
        <fullName evidence="2">Rhodanese-like domain-containing protein</fullName>
    </submittedName>
</protein>
<evidence type="ECO:0000313" key="2">
    <source>
        <dbReference type="EMBL" id="MBW4465502.1"/>
    </source>
</evidence>